<dbReference type="InterPro" id="IPR021886">
    <property type="entry name" value="MgsA_C"/>
</dbReference>
<dbReference type="PANTHER" id="PTHR13779">
    <property type="entry name" value="WERNER HELICASE-INTERACTING PROTEIN 1 FAMILY MEMBER"/>
    <property type="match status" value="1"/>
</dbReference>
<dbReference type="InterPro" id="IPR003593">
    <property type="entry name" value="AAA+_ATPase"/>
</dbReference>
<dbReference type="InterPro" id="IPR008921">
    <property type="entry name" value="DNA_pol3_clamp-load_cplx_C"/>
</dbReference>
<protein>
    <recommendedName>
        <fullName evidence="3">Replication-associated recombination protein A</fullName>
    </recommendedName>
</protein>
<dbReference type="GO" id="GO:0008047">
    <property type="term" value="F:enzyme activator activity"/>
    <property type="evidence" value="ECO:0007669"/>
    <property type="project" value="TreeGrafter"/>
</dbReference>
<evidence type="ECO:0000256" key="2">
    <source>
        <dbReference type="ARBA" id="ARBA00008959"/>
    </source>
</evidence>
<dbReference type="AlphaFoldDB" id="A0A368ZYC7"/>
<evidence type="ECO:0000256" key="3">
    <source>
        <dbReference type="ARBA" id="ARBA00020776"/>
    </source>
</evidence>
<organism evidence="8 9">
    <name type="scientific">Schleiferia thermophila</name>
    <dbReference type="NCBI Taxonomy" id="884107"/>
    <lineage>
        <taxon>Bacteria</taxon>
        <taxon>Pseudomonadati</taxon>
        <taxon>Bacteroidota</taxon>
        <taxon>Flavobacteriia</taxon>
        <taxon>Flavobacteriales</taxon>
        <taxon>Schleiferiaceae</taxon>
        <taxon>Schleiferia</taxon>
    </lineage>
</organism>
<dbReference type="Gene3D" id="1.10.3710.10">
    <property type="entry name" value="DNA polymerase III clamp loader subunits, C-terminal domain"/>
    <property type="match status" value="1"/>
</dbReference>
<reference evidence="8 9" key="1">
    <citation type="submission" date="2018-07" db="EMBL/GenBank/DDBJ databases">
        <title>Genomic Encyclopedia of Type Strains, Phase IV (KMG-IV): sequencing the most valuable type-strain genomes for metagenomic binning, comparative biology and taxonomic classification.</title>
        <authorList>
            <person name="Goeker M."/>
        </authorList>
    </citation>
    <scope>NUCLEOTIDE SEQUENCE [LARGE SCALE GENOMIC DNA]</scope>
    <source>
        <strain evidence="8 9">DSM 21410</strain>
    </source>
</reference>
<sequence>MPSPPLAERLRPKKLEEVIGQEHLTAPGKPIEYMVRTGNLVSMILWGPPGTGKTTLAEIMAHSSNRKFHYLSAIKSGIKDIKNIFQQIESTPPLLKESPPILFIDEIHRFNKTQQDSLLHAVERGRIVLIGATTENPSFEVQKALLSRMHVYVLEPLSHQSLRKLIDKALTRDSIISELHITLEDPSIVIQLADGDARRLLNQLELLAMHALPGEKLTAEKCMQILQRKTPYHDQTGEDHYNLISAFIKSIRNSDADAAVYYLARMLAGGEDPMFIARRLLILASEDIGLANPTALVLANATMDAVHKIGMPEARIPLSMCTIYLAQSPKSNSAYEAINKALTEIELSGNLPVPMHLRNAPTKLMKDLGYGSNYQYPHHFENNIIAQPCLPEKLIGTTFYTPGKNEREQAAYRRIQELKKPSPNHKHLQEKNSE</sequence>
<comment type="similarity">
    <text evidence="2">Belongs to the AAA ATPase family. RarA/MGS1/WRNIP1 subfamily.</text>
</comment>
<proteinExistence type="inferred from homology"/>
<evidence type="ECO:0000313" key="9">
    <source>
        <dbReference type="Proteomes" id="UP000253517"/>
    </source>
</evidence>
<dbReference type="CDD" id="cd18139">
    <property type="entry name" value="HLD_clamp_RarA"/>
    <property type="match status" value="1"/>
</dbReference>
<dbReference type="RefSeq" id="WP_114366565.1">
    <property type="nucleotide sequence ID" value="NZ_BHZF01000002.1"/>
</dbReference>
<dbReference type="SUPFAM" id="SSF52540">
    <property type="entry name" value="P-loop containing nucleoside triphosphate hydrolases"/>
    <property type="match status" value="1"/>
</dbReference>
<keyword evidence="9" id="KW-1185">Reference proteome</keyword>
<keyword evidence="4" id="KW-0235">DNA replication</keyword>
<name>A0A368ZYC7_9FLAO</name>
<dbReference type="GO" id="GO:0006261">
    <property type="term" value="P:DNA-templated DNA replication"/>
    <property type="evidence" value="ECO:0007669"/>
    <property type="project" value="TreeGrafter"/>
</dbReference>
<evidence type="ECO:0000256" key="5">
    <source>
        <dbReference type="ARBA" id="ARBA00022741"/>
    </source>
</evidence>
<feature type="domain" description="AAA+ ATPase" evidence="7">
    <location>
        <begin position="39"/>
        <end position="157"/>
    </location>
</feature>
<dbReference type="EMBL" id="QPJS01000008">
    <property type="protein sequence ID" value="RCX01106.1"/>
    <property type="molecule type" value="Genomic_DNA"/>
</dbReference>
<dbReference type="Pfam" id="PF00004">
    <property type="entry name" value="AAA"/>
    <property type="match status" value="1"/>
</dbReference>
<dbReference type="GO" id="GO:0003677">
    <property type="term" value="F:DNA binding"/>
    <property type="evidence" value="ECO:0007669"/>
    <property type="project" value="InterPro"/>
</dbReference>
<dbReference type="GO" id="GO:0017116">
    <property type="term" value="F:single-stranded DNA helicase activity"/>
    <property type="evidence" value="ECO:0007669"/>
    <property type="project" value="TreeGrafter"/>
</dbReference>
<dbReference type="InterPro" id="IPR051314">
    <property type="entry name" value="AAA_ATPase_RarA/MGS1/WRNIP1"/>
</dbReference>
<accession>A0A368ZYC7</accession>
<dbReference type="PANTHER" id="PTHR13779:SF7">
    <property type="entry name" value="ATPASE WRNIP1"/>
    <property type="match status" value="1"/>
</dbReference>
<dbReference type="SMART" id="SM00382">
    <property type="entry name" value="AAA"/>
    <property type="match status" value="1"/>
</dbReference>
<evidence type="ECO:0000313" key="8">
    <source>
        <dbReference type="EMBL" id="RCX01106.1"/>
    </source>
</evidence>
<gene>
    <name evidence="8" type="ORF">DES35_10811</name>
</gene>
<dbReference type="Gene3D" id="1.20.272.10">
    <property type="match status" value="1"/>
</dbReference>
<comment type="function">
    <text evidence="1">DNA-dependent ATPase that plays important roles in cellular responses to stalled DNA replication processes.</text>
</comment>
<dbReference type="InterPro" id="IPR003959">
    <property type="entry name" value="ATPase_AAA_core"/>
</dbReference>
<dbReference type="FunFam" id="3.40.50.300:FF:000137">
    <property type="entry name" value="Replication-associated recombination protein A"/>
    <property type="match status" value="1"/>
</dbReference>
<dbReference type="InterPro" id="IPR032423">
    <property type="entry name" value="AAA_assoc_2"/>
</dbReference>
<dbReference type="GO" id="GO:0005524">
    <property type="term" value="F:ATP binding"/>
    <property type="evidence" value="ECO:0007669"/>
    <property type="project" value="UniProtKB-KW"/>
</dbReference>
<dbReference type="InterPro" id="IPR027417">
    <property type="entry name" value="P-loop_NTPase"/>
</dbReference>
<dbReference type="Pfam" id="PF12002">
    <property type="entry name" value="MgsA_C"/>
    <property type="match status" value="1"/>
</dbReference>
<evidence type="ECO:0000256" key="1">
    <source>
        <dbReference type="ARBA" id="ARBA00002393"/>
    </source>
</evidence>
<dbReference type="Gene3D" id="1.10.8.60">
    <property type="match status" value="1"/>
</dbReference>
<comment type="caution">
    <text evidence="8">The sequence shown here is derived from an EMBL/GenBank/DDBJ whole genome shotgun (WGS) entry which is preliminary data.</text>
</comment>
<dbReference type="Gene3D" id="3.40.50.300">
    <property type="entry name" value="P-loop containing nucleotide triphosphate hydrolases"/>
    <property type="match status" value="1"/>
</dbReference>
<dbReference type="GO" id="GO:0000731">
    <property type="term" value="P:DNA synthesis involved in DNA repair"/>
    <property type="evidence" value="ECO:0007669"/>
    <property type="project" value="TreeGrafter"/>
</dbReference>
<dbReference type="FunFam" id="1.20.272.10:FF:000001">
    <property type="entry name" value="Putative AAA family ATPase"/>
    <property type="match status" value="1"/>
</dbReference>
<dbReference type="GO" id="GO:0016887">
    <property type="term" value="F:ATP hydrolysis activity"/>
    <property type="evidence" value="ECO:0007669"/>
    <property type="project" value="InterPro"/>
</dbReference>
<dbReference type="Pfam" id="PF16193">
    <property type="entry name" value="AAA_assoc_2"/>
    <property type="match status" value="1"/>
</dbReference>
<keyword evidence="6" id="KW-0067">ATP-binding</keyword>
<evidence type="ECO:0000256" key="6">
    <source>
        <dbReference type="ARBA" id="ARBA00022840"/>
    </source>
</evidence>
<evidence type="ECO:0000256" key="4">
    <source>
        <dbReference type="ARBA" id="ARBA00022705"/>
    </source>
</evidence>
<keyword evidence="5" id="KW-0547">Nucleotide-binding</keyword>
<dbReference type="CDD" id="cd00009">
    <property type="entry name" value="AAA"/>
    <property type="match status" value="1"/>
</dbReference>
<evidence type="ECO:0000259" key="7">
    <source>
        <dbReference type="SMART" id="SM00382"/>
    </source>
</evidence>
<dbReference type="Proteomes" id="UP000253517">
    <property type="component" value="Unassembled WGS sequence"/>
</dbReference>
<dbReference type="SUPFAM" id="SSF48019">
    <property type="entry name" value="post-AAA+ oligomerization domain-like"/>
    <property type="match status" value="1"/>
</dbReference>